<evidence type="ECO:0000313" key="4">
    <source>
        <dbReference type="Proteomes" id="UP001519332"/>
    </source>
</evidence>
<evidence type="ECO:0000256" key="1">
    <source>
        <dbReference type="ARBA" id="ARBA00023125"/>
    </source>
</evidence>
<comment type="caution">
    <text evidence="3">The sequence shown here is derived from an EMBL/GenBank/DDBJ whole genome shotgun (WGS) entry which is preliminary data.</text>
</comment>
<dbReference type="Pfam" id="PF07282">
    <property type="entry name" value="Cas12f1-like_TNB"/>
    <property type="match status" value="1"/>
</dbReference>
<proteinExistence type="predicted"/>
<accession>A0ABS4TKQ9</accession>
<dbReference type="EMBL" id="JAGINW010000001">
    <property type="protein sequence ID" value="MBP2324476.1"/>
    <property type="molecule type" value="Genomic_DNA"/>
</dbReference>
<sequence>MDPRETSRTCSECGHVDKRNRPSQAVFACQACRYTANADHNASRNIGRKAETAWNAGRQSSAPTAA</sequence>
<keyword evidence="4" id="KW-1185">Reference proteome</keyword>
<gene>
    <name evidence="3" type="ORF">JOF56_004861</name>
</gene>
<dbReference type="Proteomes" id="UP001519332">
    <property type="component" value="Unassembled WGS sequence"/>
</dbReference>
<reference evidence="3 4" key="1">
    <citation type="submission" date="2021-03" db="EMBL/GenBank/DDBJ databases">
        <title>Sequencing the genomes of 1000 actinobacteria strains.</title>
        <authorList>
            <person name="Klenk H.-P."/>
        </authorList>
    </citation>
    <scope>NUCLEOTIDE SEQUENCE [LARGE SCALE GENOMIC DNA]</scope>
    <source>
        <strain evidence="3 4">DSM 46670</strain>
    </source>
</reference>
<evidence type="ECO:0000259" key="2">
    <source>
        <dbReference type="Pfam" id="PF07282"/>
    </source>
</evidence>
<name>A0ABS4TKQ9_9PSEU</name>
<feature type="domain" description="Cas12f1-like TNB" evidence="2">
    <location>
        <begin position="2"/>
        <end position="46"/>
    </location>
</feature>
<evidence type="ECO:0000313" key="3">
    <source>
        <dbReference type="EMBL" id="MBP2324476.1"/>
    </source>
</evidence>
<dbReference type="InterPro" id="IPR010095">
    <property type="entry name" value="Cas12f1-like_TNB"/>
</dbReference>
<organism evidence="3 4">
    <name type="scientific">Kibdelosporangium banguiense</name>
    <dbReference type="NCBI Taxonomy" id="1365924"/>
    <lineage>
        <taxon>Bacteria</taxon>
        <taxon>Bacillati</taxon>
        <taxon>Actinomycetota</taxon>
        <taxon>Actinomycetes</taxon>
        <taxon>Pseudonocardiales</taxon>
        <taxon>Pseudonocardiaceae</taxon>
        <taxon>Kibdelosporangium</taxon>
    </lineage>
</organism>
<keyword evidence="1" id="KW-0238">DNA-binding</keyword>
<protein>
    <submittedName>
        <fullName evidence="3">Transposase</fullName>
    </submittedName>
</protein>